<dbReference type="AlphaFoldDB" id="Q6MJ07"/>
<protein>
    <submittedName>
        <fullName evidence="1">Uncharacterized protein</fullName>
    </submittedName>
</protein>
<accession>Q6MJ07</accession>
<reference evidence="1 2" key="1">
    <citation type="journal article" date="2004" name="Science">
        <title>A predator unmasked: life cycle of Bdellovibrio bacteriovorus from a genomic perspective.</title>
        <authorList>
            <person name="Rendulic S."/>
            <person name="Jagtap P."/>
            <person name="Rosinus A."/>
            <person name="Eppinger M."/>
            <person name="Baar C."/>
            <person name="Lanz C."/>
            <person name="Keller H."/>
            <person name="Lambert C."/>
            <person name="Evans K.J."/>
            <person name="Goesmann A."/>
            <person name="Meyer F."/>
            <person name="Sockett R.E."/>
            <person name="Schuster S.C."/>
        </authorList>
    </citation>
    <scope>NUCLEOTIDE SEQUENCE [LARGE SCALE GENOMIC DNA]</scope>
    <source>
        <strain evidence="2">ATCC 15356 / DSM 50701 / NCIMB 9529 / HD100</strain>
    </source>
</reference>
<evidence type="ECO:0000313" key="2">
    <source>
        <dbReference type="Proteomes" id="UP000008080"/>
    </source>
</evidence>
<keyword evidence="2" id="KW-1185">Reference proteome</keyword>
<name>Q6MJ07_BDEBA</name>
<sequence>MGWGLKGAKPEFHSARKSNPALRKLKIKYYRKTKSPHRARTVRKVLHP</sequence>
<dbReference type="HOGENOM" id="CLU_3149919_0_0_7"/>
<proteinExistence type="predicted"/>
<organism evidence="1 2">
    <name type="scientific">Bdellovibrio bacteriovorus (strain ATCC 15356 / DSM 50701 / NCIMB 9529 / HD100)</name>
    <dbReference type="NCBI Taxonomy" id="264462"/>
    <lineage>
        <taxon>Bacteria</taxon>
        <taxon>Pseudomonadati</taxon>
        <taxon>Bdellovibrionota</taxon>
        <taxon>Bdellovibrionia</taxon>
        <taxon>Bdellovibrionales</taxon>
        <taxon>Pseudobdellovibrionaceae</taxon>
        <taxon>Bdellovibrio</taxon>
    </lineage>
</organism>
<dbReference type="Proteomes" id="UP000008080">
    <property type="component" value="Chromosome"/>
</dbReference>
<dbReference type="KEGG" id="bba:Bd2986"/>
<evidence type="ECO:0000313" key="1">
    <source>
        <dbReference type="EMBL" id="CAE80756.1"/>
    </source>
</evidence>
<gene>
    <name evidence="1" type="ordered locus">Bd2986</name>
</gene>
<dbReference type="EMBL" id="BX842654">
    <property type="protein sequence ID" value="CAE80756.1"/>
    <property type="molecule type" value="Genomic_DNA"/>
</dbReference>